<organism evidence="2 3">
    <name type="scientific">Pristionchus entomophagus</name>
    <dbReference type="NCBI Taxonomy" id="358040"/>
    <lineage>
        <taxon>Eukaryota</taxon>
        <taxon>Metazoa</taxon>
        <taxon>Ecdysozoa</taxon>
        <taxon>Nematoda</taxon>
        <taxon>Chromadorea</taxon>
        <taxon>Rhabditida</taxon>
        <taxon>Rhabditina</taxon>
        <taxon>Diplogasteromorpha</taxon>
        <taxon>Diplogasteroidea</taxon>
        <taxon>Neodiplogasteridae</taxon>
        <taxon>Pristionchus</taxon>
    </lineage>
</organism>
<evidence type="ECO:0000313" key="2">
    <source>
        <dbReference type="EMBL" id="GMS94392.1"/>
    </source>
</evidence>
<sequence length="118" mass="13688">YFYPVYSYVSNDDEKLHFRVEEKKRSIWLSPFTARKEPKKFAVYHNILVSVIFCVLSALYFVNLHNRTKASVHNPSKDRPLIIVSCLWPLLPLASVLFAIKTNRPNFLLPIAASMVFS</sequence>
<gene>
    <name evidence="2" type="ORF">PENTCL1PPCAC_16567</name>
</gene>
<dbReference type="AlphaFoldDB" id="A0AAV5TJ28"/>
<keyword evidence="1" id="KW-0812">Transmembrane</keyword>
<feature type="non-terminal residue" evidence="2">
    <location>
        <position position="1"/>
    </location>
</feature>
<proteinExistence type="predicted"/>
<evidence type="ECO:0000313" key="3">
    <source>
        <dbReference type="Proteomes" id="UP001432027"/>
    </source>
</evidence>
<protein>
    <submittedName>
        <fullName evidence="2">Uncharacterized protein</fullName>
    </submittedName>
</protein>
<reference evidence="2" key="1">
    <citation type="submission" date="2023-10" db="EMBL/GenBank/DDBJ databases">
        <title>Genome assembly of Pristionchus species.</title>
        <authorList>
            <person name="Yoshida K."/>
            <person name="Sommer R.J."/>
        </authorList>
    </citation>
    <scope>NUCLEOTIDE SEQUENCE</scope>
    <source>
        <strain evidence="2">RS0144</strain>
    </source>
</reference>
<dbReference type="Proteomes" id="UP001432027">
    <property type="component" value="Unassembled WGS sequence"/>
</dbReference>
<comment type="caution">
    <text evidence="2">The sequence shown here is derived from an EMBL/GenBank/DDBJ whole genome shotgun (WGS) entry which is preliminary data.</text>
</comment>
<feature type="transmembrane region" description="Helical" evidence="1">
    <location>
        <begin position="41"/>
        <end position="61"/>
    </location>
</feature>
<feature type="transmembrane region" description="Helical" evidence="1">
    <location>
        <begin position="81"/>
        <end position="100"/>
    </location>
</feature>
<name>A0AAV5TJ28_9BILA</name>
<feature type="non-terminal residue" evidence="2">
    <location>
        <position position="118"/>
    </location>
</feature>
<keyword evidence="1" id="KW-0472">Membrane</keyword>
<keyword evidence="3" id="KW-1185">Reference proteome</keyword>
<dbReference type="EMBL" id="BTSX01000004">
    <property type="protein sequence ID" value="GMS94392.1"/>
    <property type="molecule type" value="Genomic_DNA"/>
</dbReference>
<evidence type="ECO:0000256" key="1">
    <source>
        <dbReference type="SAM" id="Phobius"/>
    </source>
</evidence>
<accession>A0AAV5TJ28</accession>
<keyword evidence="1" id="KW-1133">Transmembrane helix</keyword>